<dbReference type="AlphaFoldDB" id="A0A6A5G2L1"/>
<dbReference type="GeneID" id="9802683"/>
<dbReference type="Proteomes" id="UP000483820">
    <property type="component" value="Chromosome X"/>
</dbReference>
<sequence length="114" mass="12970">MPSQLKVKRVITVQEIEDLKGKTRCLYKLFKNPRMMLEELKPTVVKLLESMHILSLCAYVPHSDACRKIVELGMKQIAILEDVVIRVVLSGKTVKQAAERHLCRATQNNNPTSN</sequence>
<reference evidence="1 2" key="1">
    <citation type="submission" date="2019-12" db="EMBL/GenBank/DDBJ databases">
        <title>Chromosome-level assembly of the Caenorhabditis remanei genome.</title>
        <authorList>
            <person name="Teterina A.A."/>
            <person name="Willis J.H."/>
            <person name="Phillips P.C."/>
        </authorList>
    </citation>
    <scope>NUCLEOTIDE SEQUENCE [LARGE SCALE GENOMIC DNA]</scope>
    <source>
        <strain evidence="1 2">PX506</strain>
        <tissue evidence="1">Whole organism</tissue>
    </source>
</reference>
<evidence type="ECO:0000313" key="1">
    <source>
        <dbReference type="EMBL" id="KAF1748971.1"/>
    </source>
</evidence>
<accession>A0A6A5G2L1</accession>
<dbReference type="CTD" id="9802683"/>
<proteinExistence type="predicted"/>
<dbReference type="KEGG" id="crq:GCK72_025438"/>
<organism evidence="1 2">
    <name type="scientific">Caenorhabditis remanei</name>
    <name type="common">Caenorhabditis vulgaris</name>
    <dbReference type="NCBI Taxonomy" id="31234"/>
    <lineage>
        <taxon>Eukaryota</taxon>
        <taxon>Metazoa</taxon>
        <taxon>Ecdysozoa</taxon>
        <taxon>Nematoda</taxon>
        <taxon>Chromadorea</taxon>
        <taxon>Rhabditida</taxon>
        <taxon>Rhabditina</taxon>
        <taxon>Rhabditomorpha</taxon>
        <taxon>Rhabditoidea</taxon>
        <taxon>Rhabditidae</taxon>
        <taxon>Peloderinae</taxon>
        <taxon>Caenorhabditis</taxon>
    </lineage>
</organism>
<dbReference type="RefSeq" id="XP_003103751.2">
    <property type="nucleotide sequence ID" value="XM_003103703.2"/>
</dbReference>
<gene>
    <name evidence="1" type="ORF">GCK72_025438</name>
</gene>
<name>A0A6A5G2L1_CAERE</name>
<evidence type="ECO:0000313" key="2">
    <source>
        <dbReference type="Proteomes" id="UP000483820"/>
    </source>
</evidence>
<protein>
    <submittedName>
        <fullName evidence="1">Uncharacterized protein</fullName>
    </submittedName>
</protein>
<comment type="caution">
    <text evidence="1">The sequence shown here is derived from an EMBL/GenBank/DDBJ whole genome shotgun (WGS) entry which is preliminary data.</text>
</comment>
<dbReference type="EMBL" id="WUAV01000006">
    <property type="protein sequence ID" value="KAF1748971.1"/>
    <property type="molecule type" value="Genomic_DNA"/>
</dbReference>